<proteinExistence type="predicted"/>
<evidence type="ECO:0000256" key="1">
    <source>
        <dbReference type="ARBA" id="ARBA00022723"/>
    </source>
</evidence>
<dbReference type="GO" id="GO:0005829">
    <property type="term" value="C:cytosol"/>
    <property type="evidence" value="ECO:0007669"/>
    <property type="project" value="TreeGrafter"/>
</dbReference>
<organism evidence="5">
    <name type="scientific">bioreactor metagenome</name>
    <dbReference type="NCBI Taxonomy" id="1076179"/>
    <lineage>
        <taxon>unclassified sequences</taxon>
        <taxon>metagenomes</taxon>
        <taxon>ecological metagenomes</taxon>
    </lineage>
</organism>
<dbReference type="SMART" id="SM01007">
    <property type="entry name" value="Aldolase_II"/>
    <property type="match status" value="1"/>
</dbReference>
<dbReference type="Gene3D" id="3.40.225.10">
    <property type="entry name" value="Class II aldolase/adducin N-terminal domain"/>
    <property type="match status" value="2"/>
</dbReference>
<dbReference type="SUPFAM" id="SSF53639">
    <property type="entry name" value="AraD/HMP-PK domain-like"/>
    <property type="match status" value="2"/>
</dbReference>
<feature type="region of interest" description="Disordered" evidence="3">
    <location>
        <begin position="199"/>
        <end position="219"/>
    </location>
</feature>
<dbReference type="Pfam" id="PF00596">
    <property type="entry name" value="Aldolase_II"/>
    <property type="match status" value="1"/>
</dbReference>
<reference evidence="5" key="1">
    <citation type="submission" date="2019-08" db="EMBL/GenBank/DDBJ databases">
        <authorList>
            <person name="Kucharzyk K."/>
            <person name="Murdoch R.W."/>
            <person name="Higgins S."/>
            <person name="Loffler F."/>
        </authorList>
    </citation>
    <scope>NUCLEOTIDE SEQUENCE</scope>
</reference>
<protein>
    <submittedName>
        <fullName evidence="5">L-fuculose phosphate aldolase</fullName>
        <ecNumber evidence="5">4.1.2.17</ecNumber>
    </submittedName>
</protein>
<dbReference type="EMBL" id="VSSQ01009185">
    <property type="protein sequence ID" value="MPM40938.1"/>
    <property type="molecule type" value="Genomic_DNA"/>
</dbReference>
<evidence type="ECO:0000313" key="5">
    <source>
        <dbReference type="EMBL" id="MPM40938.1"/>
    </source>
</evidence>
<keyword evidence="1" id="KW-0479">Metal-binding</keyword>
<name>A0A644ZKS4_9ZZZZ</name>
<accession>A0A644ZKS4</accession>
<dbReference type="PANTHER" id="PTHR22789">
    <property type="entry name" value="FUCULOSE PHOSPHATE ALDOLASE"/>
    <property type="match status" value="1"/>
</dbReference>
<dbReference type="InterPro" id="IPR036409">
    <property type="entry name" value="Aldolase_II/adducin_N_sf"/>
</dbReference>
<evidence type="ECO:0000256" key="2">
    <source>
        <dbReference type="ARBA" id="ARBA00023239"/>
    </source>
</evidence>
<evidence type="ECO:0000256" key="3">
    <source>
        <dbReference type="SAM" id="MobiDB-lite"/>
    </source>
</evidence>
<sequence>MKKNEAAAAFHRIAEQLNKAGFTGGEITAAIRGDEGEYFLALLQYGSGAYEAAIAPKSLDDATDPFAAAFLEKPDAQVILLLAGDYAKKAANALRFLRAELDDMAQIVGLTARVALSLTPAEIKRGLRRRNSCFVRGLGMFITGRSQTEAVTGAILLEKAAMTHLLAQKIGGAKRVPLLSAALMHQIYQKKYSKINLEEESAKQAEPAEAHASAETRSEREQLLREQIVTYGRRLSEEGLVQGTWGNIAVRLDETDMLVTPSGLDYRFLTADDVVRVELETLDYGAQRKPTSEKRLHRDVFAFRGTANACIHTHSRYCGVFAAARKPVCCISGEMQRLVGSEMCCAPHALPSTKKLSKVAIRALGRNNGCLLMNHGVLCCGSSLDEAYQTCKAAEQAAKEQLEG</sequence>
<dbReference type="AlphaFoldDB" id="A0A644ZKS4"/>
<dbReference type="EC" id="4.1.2.17" evidence="5"/>
<dbReference type="InterPro" id="IPR050197">
    <property type="entry name" value="Aldolase_class_II_sugar_metab"/>
</dbReference>
<keyword evidence="2 5" id="KW-0456">Lyase</keyword>
<dbReference type="GO" id="GO:0008738">
    <property type="term" value="F:L-fuculose-phosphate aldolase activity"/>
    <property type="evidence" value="ECO:0007669"/>
    <property type="project" value="UniProtKB-EC"/>
</dbReference>
<dbReference type="InterPro" id="IPR001303">
    <property type="entry name" value="Aldolase_II/adducin_N"/>
</dbReference>
<dbReference type="GO" id="GO:0046872">
    <property type="term" value="F:metal ion binding"/>
    <property type="evidence" value="ECO:0007669"/>
    <property type="project" value="UniProtKB-KW"/>
</dbReference>
<comment type="caution">
    <text evidence="5">The sequence shown here is derived from an EMBL/GenBank/DDBJ whole genome shotgun (WGS) entry which is preliminary data.</text>
</comment>
<feature type="domain" description="Class II aldolase/adducin N-terminal" evidence="4">
    <location>
        <begin position="226"/>
        <end position="402"/>
    </location>
</feature>
<dbReference type="PANTHER" id="PTHR22789:SF0">
    <property type="entry name" value="3-OXO-TETRONATE 4-PHOSPHATE DECARBOXYLASE-RELATED"/>
    <property type="match status" value="1"/>
</dbReference>
<evidence type="ECO:0000259" key="4">
    <source>
        <dbReference type="SMART" id="SM01007"/>
    </source>
</evidence>
<gene>
    <name evidence="5" type="primary">fucA_12</name>
    <name evidence="5" type="ORF">SDC9_87587</name>
</gene>
<dbReference type="GO" id="GO:0019323">
    <property type="term" value="P:pentose catabolic process"/>
    <property type="evidence" value="ECO:0007669"/>
    <property type="project" value="TreeGrafter"/>
</dbReference>